<evidence type="ECO:0000313" key="4">
    <source>
        <dbReference type="EMBL" id="MCW4471479.1"/>
    </source>
</evidence>
<dbReference type="InterPro" id="IPR052534">
    <property type="entry name" value="Extracell_DNA_Util/SecSys_Comp"/>
</dbReference>
<feature type="coiled-coil region" evidence="1">
    <location>
        <begin position="233"/>
        <end position="267"/>
    </location>
</feature>
<keyword evidence="3" id="KW-0812">Transmembrane</keyword>
<keyword evidence="5" id="KW-1185">Reference proteome</keyword>
<dbReference type="RefSeq" id="WP_265126430.1">
    <property type="nucleotide sequence ID" value="NZ_JAPCHY010000002.1"/>
</dbReference>
<protein>
    <submittedName>
        <fullName evidence="4">PilN domain-containing protein</fullName>
    </submittedName>
</protein>
<dbReference type="EMBL" id="JAPCHY010000002">
    <property type="protein sequence ID" value="MCW4471479.1"/>
    <property type="molecule type" value="Genomic_DNA"/>
</dbReference>
<proteinExistence type="predicted"/>
<keyword evidence="3" id="KW-0472">Membrane</keyword>
<sequence length="378" mass="42138">MTAWRDSLGRIGMRIAPGAGGFWAWWRRSLLSWLPPRWQLQLGWSRARLLFSHEAGQLRIQRELAGQREILAELPWPQPPQEVEPLLGPRLAAMPRHWLLPETAVLRRGLRLPAAAAERLRDVVGFEIDRQTPFGADQVHFDTRTPSRREDGQLEVELVVVPRPALEALEQQAGDWMASLAGVDVAGGDGTPLDVNLLPPERRQQRRDPMQRWNRLLAVVAVLALVAAAWQLLDNRRQAAEGLRAQVDAAAQRARAVSAQRQQLQDLVDGAEFFDRQRAARPTAVEVWNELTQRLPDGTWLEKFSMEGNQLQLIGMSNSASSLVARLEGSALWRTPALTGVLQADDGSRRDRFTLTAELQSAPAPRKEAADGAAARSP</sequence>
<dbReference type="Pfam" id="PF05137">
    <property type="entry name" value="PilN"/>
    <property type="match status" value="1"/>
</dbReference>
<dbReference type="SUPFAM" id="SSF53067">
    <property type="entry name" value="Actin-like ATPase domain"/>
    <property type="match status" value="1"/>
</dbReference>
<gene>
    <name evidence="4" type="ORF">OK345_03030</name>
</gene>
<evidence type="ECO:0000256" key="3">
    <source>
        <dbReference type="SAM" id="Phobius"/>
    </source>
</evidence>
<keyword evidence="3" id="KW-1133">Transmembrane helix</keyword>
<dbReference type="InterPro" id="IPR043129">
    <property type="entry name" value="ATPase_NBD"/>
</dbReference>
<evidence type="ECO:0000256" key="1">
    <source>
        <dbReference type="SAM" id="Coils"/>
    </source>
</evidence>
<accession>A0ABT3JSK9</accession>
<feature type="transmembrane region" description="Helical" evidence="3">
    <location>
        <begin position="213"/>
        <end position="233"/>
    </location>
</feature>
<feature type="region of interest" description="Disordered" evidence="2">
    <location>
        <begin position="356"/>
        <end position="378"/>
    </location>
</feature>
<organism evidence="4 5">
    <name type="scientific">Xanthomonas chitinilytica</name>
    <dbReference type="NCBI Taxonomy" id="2989819"/>
    <lineage>
        <taxon>Bacteria</taxon>
        <taxon>Pseudomonadati</taxon>
        <taxon>Pseudomonadota</taxon>
        <taxon>Gammaproteobacteria</taxon>
        <taxon>Lysobacterales</taxon>
        <taxon>Lysobacteraceae</taxon>
        <taxon>Xanthomonas</taxon>
    </lineage>
</organism>
<name>A0ABT3JSK9_9XANT</name>
<evidence type="ECO:0000313" key="5">
    <source>
        <dbReference type="Proteomes" id="UP001209922"/>
    </source>
</evidence>
<dbReference type="PANTHER" id="PTHR40278">
    <property type="entry name" value="DNA UTILIZATION PROTEIN HOFN"/>
    <property type="match status" value="1"/>
</dbReference>
<dbReference type="PANTHER" id="PTHR40278:SF1">
    <property type="entry name" value="DNA UTILIZATION PROTEIN HOFN"/>
    <property type="match status" value="1"/>
</dbReference>
<evidence type="ECO:0000256" key="2">
    <source>
        <dbReference type="SAM" id="MobiDB-lite"/>
    </source>
</evidence>
<dbReference type="Gene3D" id="3.30.420.380">
    <property type="match status" value="1"/>
</dbReference>
<dbReference type="Proteomes" id="UP001209922">
    <property type="component" value="Unassembled WGS sequence"/>
</dbReference>
<reference evidence="4 5" key="1">
    <citation type="submission" date="2022-10" db="EMBL/GenBank/DDBJ databases">
        <title>Xanthomonas sp. H13-6.</title>
        <authorList>
            <person name="Liu X."/>
            <person name="Deng Z."/>
            <person name="Jiang Y."/>
            <person name="Yu T."/>
            <person name="Ai J."/>
        </authorList>
    </citation>
    <scope>NUCLEOTIDE SEQUENCE [LARGE SCALE GENOMIC DNA]</scope>
    <source>
        <strain evidence="4 5">H13-6</strain>
    </source>
</reference>
<keyword evidence="1" id="KW-0175">Coiled coil</keyword>
<dbReference type="InterPro" id="IPR007813">
    <property type="entry name" value="PilN"/>
</dbReference>
<comment type="caution">
    <text evidence="4">The sequence shown here is derived from an EMBL/GenBank/DDBJ whole genome shotgun (WGS) entry which is preliminary data.</text>
</comment>